<protein>
    <submittedName>
        <fullName evidence="1">Uncharacterized protein</fullName>
    </submittedName>
</protein>
<dbReference type="EMBL" id="JARKHS020001621">
    <property type="protein sequence ID" value="KAK8787637.1"/>
    <property type="molecule type" value="Genomic_DNA"/>
</dbReference>
<dbReference type="Proteomes" id="UP001321473">
    <property type="component" value="Unassembled WGS sequence"/>
</dbReference>
<evidence type="ECO:0000313" key="1">
    <source>
        <dbReference type="EMBL" id="KAK8787637.1"/>
    </source>
</evidence>
<dbReference type="AlphaFoldDB" id="A0AAQ4FK29"/>
<evidence type="ECO:0000313" key="2">
    <source>
        <dbReference type="Proteomes" id="UP001321473"/>
    </source>
</evidence>
<reference evidence="1 2" key="1">
    <citation type="journal article" date="2023" name="Arcadia Sci">
        <title>De novo assembly of a long-read Amblyomma americanum tick genome.</title>
        <authorList>
            <person name="Chou S."/>
            <person name="Poskanzer K.E."/>
            <person name="Rollins M."/>
            <person name="Thuy-Boun P.S."/>
        </authorList>
    </citation>
    <scope>NUCLEOTIDE SEQUENCE [LARGE SCALE GENOMIC DNA]</scope>
    <source>
        <strain evidence="1">F_SG_1</strain>
        <tissue evidence="1">Salivary glands</tissue>
    </source>
</reference>
<sequence length="157" mass="16747">MTQLRVVGHTRLTLATRKTGKTKKKLGPKCDATHGEARVLGSVVMHSSPSSPCGDVPADAREPAVSPLTVTTPASCRRPPAGQCLQSKNFVMVLETKPLPSGCLDPVRMDATLARTFQEDLPHSLFGVVETSQVLQGLPAHPVHHPEGRKTSALCVQ</sequence>
<name>A0AAQ4FK29_AMBAM</name>
<keyword evidence="2" id="KW-1185">Reference proteome</keyword>
<accession>A0AAQ4FK29</accession>
<organism evidence="1 2">
    <name type="scientific">Amblyomma americanum</name>
    <name type="common">Lone star tick</name>
    <dbReference type="NCBI Taxonomy" id="6943"/>
    <lineage>
        <taxon>Eukaryota</taxon>
        <taxon>Metazoa</taxon>
        <taxon>Ecdysozoa</taxon>
        <taxon>Arthropoda</taxon>
        <taxon>Chelicerata</taxon>
        <taxon>Arachnida</taxon>
        <taxon>Acari</taxon>
        <taxon>Parasitiformes</taxon>
        <taxon>Ixodida</taxon>
        <taxon>Ixodoidea</taxon>
        <taxon>Ixodidae</taxon>
        <taxon>Amblyomminae</taxon>
        <taxon>Amblyomma</taxon>
    </lineage>
</organism>
<proteinExistence type="predicted"/>
<comment type="caution">
    <text evidence="1">The sequence shown here is derived from an EMBL/GenBank/DDBJ whole genome shotgun (WGS) entry which is preliminary data.</text>
</comment>
<gene>
    <name evidence="1" type="ORF">V5799_022587</name>
</gene>